<keyword evidence="1" id="KW-0812">Transmembrane</keyword>
<evidence type="ECO:0000256" key="1">
    <source>
        <dbReference type="SAM" id="Phobius"/>
    </source>
</evidence>
<evidence type="ECO:0000313" key="2">
    <source>
        <dbReference type="EMBL" id="ESW32800.1"/>
    </source>
</evidence>
<sequence length="92" mass="10533">MTHLSHITILKWVLFCLTITHAPCLQTTIILFLFFMMFCSIACTENDIKDNASKLFGLKHMFSSKIHLSHSSSLSQTYTHTYTSPIQIIPIE</sequence>
<dbReference type="AlphaFoldDB" id="V7CU48"/>
<organism evidence="2 3">
    <name type="scientific">Phaseolus vulgaris</name>
    <name type="common">Kidney bean</name>
    <name type="synonym">French bean</name>
    <dbReference type="NCBI Taxonomy" id="3885"/>
    <lineage>
        <taxon>Eukaryota</taxon>
        <taxon>Viridiplantae</taxon>
        <taxon>Streptophyta</taxon>
        <taxon>Embryophyta</taxon>
        <taxon>Tracheophyta</taxon>
        <taxon>Spermatophyta</taxon>
        <taxon>Magnoliopsida</taxon>
        <taxon>eudicotyledons</taxon>
        <taxon>Gunneridae</taxon>
        <taxon>Pentapetalae</taxon>
        <taxon>rosids</taxon>
        <taxon>fabids</taxon>
        <taxon>Fabales</taxon>
        <taxon>Fabaceae</taxon>
        <taxon>Papilionoideae</taxon>
        <taxon>50 kb inversion clade</taxon>
        <taxon>NPAAA clade</taxon>
        <taxon>indigoferoid/millettioid clade</taxon>
        <taxon>Phaseoleae</taxon>
        <taxon>Phaseolus</taxon>
    </lineage>
</organism>
<dbReference type="Gramene" id="ESW32800">
    <property type="protein sequence ID" value="ESW32800"/>
    <property type="gene ID" value="PHAVU_001G018200g"/>
</dbReference>
<dbReference type="EMBL" id="CM002288">
    <property type="protein sequence ID" value="ESW32800.1"/>
    <property type="molecule type" value="Genomic_DNA"/>
</dbReference>
<keyword evidence="1" id="KW-1133">Transmembrane helix</keyword>
<keyword evidence="1" id="KW-0472">Membrane</keyword>
<name>V7CU48_PHAVU</name>
<keyword evidence="3" id="KW-1185">Reference proteome</keyword>
<gene>
    <name evidence="2" type="ORF">PHAVU_001G018200g</name>
</gene>
<proteinExistence type="predicted"/>
<protein>
    <submittedName>
        <fullName evidence="2">Uncharacterized protein</fullName>
    </submittedName>
</protein>
<evidence type="ECO:0000313" key="3">
    <source>
        <dbReference type="Proteomes" id="UP000000226"/>
    </source>
</evidence>
<dbReference type="Proteomes" id="UP000000226">
    <property type="component" value="Chromosome 1"/>
</dbReference>
<accession>V7CU48</accession>
<feature type="transmembrane region" description="Helical" evidence="1">
    <location>
        <begin position="12"/>
        <end position="38"/>
    </location>
</feature>
<reference evidence="3" key="1">
    <citation type="journal article" date="2014" name="Nat. Genet.">
        <title>A reference genome for common bean and genome-wide analysis of dual domestications.</title>
        <authorList>
            <person name="Schmutz J."/>
            <person name="McClean P.E."/>
            <person name="Mamidi S."/>
            <person name="Wu G.A."/>
            <person name="Cannon S.B."/>
            <person name="Grimwood J."/>
            <person name="Jenkins J."/>
            <person name="Shu S."/>
            <person name="Song Q."/>
            <person name="Chavarro C."/>
            <person name="Torres-Torres M."/>
            <person name="Geffroy V."/>
            <person name="Moghaddam S.M."/>
            <person name="Gao D."/>
            <person name="Abernathy B."/>
            <person name="Barry K."/>
            <person name="Blair M."/>
            <person name="Brick M.A."/>
            <person name="Chovatia M."/>
            <person name="Gepts P."/>
            <person name="Goodstein D.M."/>
            <person name="Gonzales M."/>
            <person name="Hellsten U."/>
            <person name="Hyten D.L."/>
            <person name="Jia G."/>
            <person name="Kelly J.D."/>
            <person name="Kudrna D."/>
            <person name="Lee R."/>
            <person name="Richard M.M."/>
            <person name="Miklas P.N."/>
            <person name="Osorno J.M."/>
            <person name="Rodrigues J."/>
            <person name="Thareau V."/>
            <person name="Urrea C.A."/>
            <person name="Wang M."/>
            <person name="Yu Y."/>
            <person name="Zhang M."/>
            <person name="Wing R.A."/>
            <person name="Cregan P.B."/>
            <person name="Rokhsar D.S."/>
            <person name="Jackson S.A."/>
        </authorList>
    </citation>
    <scope>NUCLEOTIDE SEQUENCE [LARGE SCALE GENOMIC DNA]</scope>
    <source>
        <strain evidence="3">cv. G19833</strain>
    </source>
</reference>